<feature type="domain" description="HTH tetR-type" evidence="5">
    <location>
        <begin position="6"/>
        <end position="66"/>
    </location>
</feature>
<evidence type="ECO:0000256" key="2">
    <source>
        <dbReference type="ARBA" id="ARBA00023125"/>
    </source>
</evidence>
<evidence type="ECO:0000259" key="5">
    <source>
        <dbReference type="PROSITE" id="PS50977"/>
    </source>
</evidence>
<dbReference type="Proteomes" id="UP001371224">
    <property type="component" value="Unassembled WGS sequence"/>
</dbReference>
<dbReference type="PANTHER" id="PTHR30055:SF234">
    <property type="entry name" value="HTH-TYPE TRANSCRIPTIONAL REGULATOR BETI"/>
    <property type="match status" value="1"/>
</dbReference>
<protein>
    <submittedName>
        <fullName evidence="6">WHG domain-containing protein</fullName>
    </submittedName>
</protein>
<accession>A0ABU8LBE1</accession>
<dbReference type="InterPro" id="IPR009057">
    <property type="entry name" value="Homeodomain-like_sf"/>
</dbReference>
<dbReference type="InterPro" id="IPR025996">
    <property type="entry name" value="MT1864/Rv1816-like_C"/>
</dbReference>
<keyword evidence="3" id="KW-0804">Transcription</keyword>
<dbReference type="SUPFAM" id="SSF46689">
    <property type="entry name" value="Homeodomain-like"/>
    <property type="match status" value="1"/>
</dbReference>
<proteinExistence type="predicted"/>
<feature type="DNA-binding region" description="H-T-H motif" evidence="4">
    <location>
        <begin position="29"/>
        <end position="48"/>
    </location>
</feature>
<keyword evidence="7" id="KW-1185">Reference proteome</keyword>
<organism evidence="6 7">
    <name type="scientific">Microbacterium bandirmense</name>
    <dbReference type="NCBI Taxonomy" id="3122050"/>
    <lineage>
        <taxon>Bacteria</taxon>
        <taxon>Bacillati</taxon>
        <taxon>Actinomycetota</taxon>
        <taxon>Actinomycetes</taxon>
        <taxon>Micrococcales</taxon>
        <taxon>Microbacteriaceae</taxon>
        <taxon>Microbacterium</taxon>
    </lineage>
</organism>
<dbReference type="InterPro" id="IPR050109">
    <property type="entry name" value="HTH-type_TetR-like_transc_reg"/>
</dbReference>
<dbReference type="PROSITE" id="PS50977">
    <property type="entry name" value="HTH_TETR_2"/>
    <property type="match status" value="1"/>
</dbReference>
<dbReference type="RefSeq" id="WP_337332313.1">
    <property type="nucleotide sequence ID" value="NZ_JBBDGM010000007.1"/>
</dbReference>
<dbReference type="Gene3D" id="1.10.357.10">
    <property type="entry name" value="Tetracycline Repressor, domain 2"/>
    <property type="match status" value="1"/>
</dbReference>
<gene>
    <name evidence="6" type="ORF">WDU99_10035</name>
</gene>
<dbReference type="SUPFAM" id="SSF48498">
    <property type="entry name" value="Tetracyclin repressor-like, C-terminal domain"/>
    <property type="match status" value="1"/>
</dbReference>
<dbReference type="Gene3D" id="1.10.10.60">
    <property type="entry name" value="Homeodomain-like"/>
    <property type="match status" value="1"/>
</dbReference>
<dbReference type="InterPro" id="IPR001647">
    <property type="entry name" value="HTH_TetR"/>
</dbReference>
<dbReference type="Pfam" id="PF13305">
    <property type="entry name" value="TetR_C_33"/>
    <property type="match status" value="1"/>
</dbReference>
<evidence type="ECO:0000256" key="1">
    <source>
        <dbReference type="ARBA" id="ARBA00023015"/>
    </source>
</evidence>
<dbReference type="PANTHER" id="PTHR30055">
    <property type="entry name" value="HTH-TYPE TRANSCRIPTIONAL REGULATOR RUTR"/>
    <property type="match status" value="1"/>
</dbReference>
<name>A0ABU8LBE1_9MICO</name>
<dbReference type="Pfam" id="PF00440">
    <property type="entry name" value="TetR_N"/>
    <property type="match status" value="1"/>
</dbReference>
<reference evidence="6 7" key="1">
    <citation type="submission" date="2024-02" db="EMBL/GenBank/DDBJ databases">
        <authorList>
            <person name="Saticioglu I.B."/>
        </authorList>
    </citation>
    <scope>NUCLEOTIDE SEQUENCE [LARGE SCALE GENOMIC DNA]</scope>
    <source>
        <strain evidence="6 7">Mu-80</strain>
    </source>
</reference>
<dbReference type="PRINTS" id="PR00455">
    <property type="entry name" value="HTHTETR"/>
</dbReference>
<comment type="caution">
    <text evidence="6">The sequence shown here is derived from an EMBL/GenBank/DDBJ whole genome shotgun (WGS) entry which is preliminary data.</text>
</comment>
<evidence type="ECO:0000256" key="3">
    <source>
        <dbReference type="ARBA" id="ARBA00023163"/>
    </source>
</evidence>
<keyword evidence="1" id="KW-0805">Transcription regulation</keyword>
<dbReference type="EMBL" id="JBBDGM010000007">
    <property type="protein sequence ID" value="MEJ1088656.1"/>
    <property type="molecule type" value="Genomic_DNA"/>
</dbReference>
<sequence>MPTPQRTSHTAIITAAREILEADGPAGLTMQAVAAGVGVRAPSLYKHVRDRDALLSAVTEAAIDELGERLASADADLRALAAVYRAHAHAQPEAFRLMFTASARLDALQRAAAPVIDAARGLVGDTHALDAARLFTAWATGFLNMELAGAFRLGGGVDAAFTYGLERLIRGLEVES</sequence>
<evidence type="ECO:0000256" key="4">
    <source>
        <dbReference type="PROSITE-ProRule" id="PRU00335"/>
    </source>
</evidence>
<evidence type="ECO:0000313" key="6">
    <source>
        <dbReference type="EMBL" id="MEJ1088656.1"/>
    </source>
</evidence>
<keyword evidence="2 4" id="KW-0238">DNA-binding</keyword>
<evidence type="ECO:0000313" key="7">
    <source>
        <dbReference type="Proteomes" id="UP001371224"/>
    </source>
</evidence>
<dbReference type="InterPro" id="IPR036271">
    <property type="entry name" value="Tet_transcr_reg_TetR-rel_C_sf"/>
</dbReference>